<protein>
    <submittedName>
        <fullName evidence="3">Peptidoglycan-binding lysin domain protein</fullName>
    </submittedName>
</protein>
<keyword evidence="4" id="KW-1185">Reference proteome</keyword>
<proteinExistence type="predicted"/>
<dbReference type="PROSITE" id="PS51782">
    <property type="entry name" value="LYSM"/>
    <property type="match status" value="1"/>
</dbReference>
<name>D7BED7_ALLS1</name>
<evidence type="ECO:0000256" key="1">
    <source>
        <dbReference type="SAM" id="Phobius"/>
    </source>
</evidence>
<feature type="domain" description="LysM" evidence="2">
    <location>
        <begin position="330"/>
        <end position="375"/>
    </location>
</feature>
<dbReference type="SUPFAM" id="SSF54106">
    <property type="entry name" value="LysM domain"/>
    <property type="match status" value="1"/>
</dbReference>
<dbReference type="STRING" id="526227.Mesil_1285"/>
<dbReference type="RefSeq" id="WP_013157751.1">
    <property type="nucleotide sequence ID" value="NC_014212.1"/>
</dbReference>
<organism evidence="3 4">
    <name type="scientific">Allomeiothermus silvanus (strain ATCC 700542 / DSM 9946 / NBRC 106475 / NCIMB 13440 / VI-R2)</name>
    <name type="common">Thermus silvanus</name>
    <dbReference type="NCBI Taxonomy" id="526227"/>
    <lineage>
        <taxon>Bacteria</taxon>
        <taxon>Thermotogati</taxon>
        <taxon>Deinococcota</taxon>
        <taxon>Deinococci</taxon>
        <taxon>Thermales</taxon>
        <taxon>Thermaceae</taxon>
        <taxon>Allomeiothermus</taxon>
    </lineage>
</organism>
<feature type="transmembrane region" description="Helical" evidence="1">
    <location>
        <begin position="12"/>
        <end position="34"/>
    </location>
</feature>
<dbReference type="eggNOG" id="COG1388">
    <property type="taxonomic scope" value="Bacteria"/>
</dbReference>
<sequence length="376" mass="39937">MIRGRSPAEVRAYDLFKFAVALLLALGVGGLWFFRQNDQPLPPSIVGSRSEALAGVPFILTGLGDPHGKVQVLVGGQPVGIAEVSATGSWSFPLTLNGPGQESIVVRTLKPDGSAGAASEALQLEVKAPPPPAPPLLITSPPVGSLVKPGRLDLEGSGTPGEELEVFIGAQSLGRTTINAEGRWRFTVTAKAGTPRYEVRRVGEPVGPSVSVRVAEQPVEKPLTNNAIPPKPRALCTGPFTVTAPQDGATVSRNFRLTGTGGPEGSEYTVFIDGRPRWYVRVNNRCAWGMTSDPGVGTFRYEFRKRGDPSGPVLAALTLTVPGAAQPPRQTYVVQENDILERIARRYGVSPKDLLAANPQIENPDQILPGTRLVIP</sequence>
<dbReference type="HOGENOM" id="CLU_735294_0_0_0"/>
<dbReference type="CDD" id="cd00118">
    <property type="entry name" value="LysM"/>
    <property type="match status" value="1"/>
</dbReference>
<keyword evidence="1" id="KW-0472">Membrane</keyword>
<dbReference type="KEGG" id="msv:Mesil_1285"/>
<dbReference type="InterPro" id="IPR018392">
    <property type="entry name" value="LysM"/>
</dbReference>
<dbReference type="Proteomes" id="UP000001916">
    <property type="component" value="Chromosome"/>
</dbReference>
<dbReference type="SMART" id="SM00257">
    <property type="entry name" value="LysM"/>
    <property type="match status" value="1"/>
</dbReference>
<keyword evidence="1" id="KW-1133">Transmembrane helix</keyword>
<evidence type="ECO:0000313" key="3">
    <source>
        <dbReference type="EMBL" id="ADH63180.1"/>
    </source>
</evidence>
<reference evidence="3 4" key="1">
    <citation type="journal article" date="2010" name="Stand. Genomic Sci.">
        <title>Complete genome sequence of Meiothermus silvanus type strain (VI-R2).</title>
        <authorList>
            <person name="Sikorski J."/>
            <person name="Tindall B.J."/>
            <person name="Lowry S."/>
            <person name="Lucas S."/>
            <person name="Nolan M."/>
            <person name="Copeland A."/>
            <person name="Glavina Del Rio T."/>
            <person name="Tice H."/>
            <person name="Cheng J.F."/>
            <person name="Han C."/>
            <person name="Pitluck S."/>
            <person name="Liolios K."/>
            <person name="Ivanova N."/>
            <person name="Mavromatis K."/>
            <person name="Mikhailova N."/>
            <person name="Pati A."/>
            <person name="Goodwin L."/>
            <person name="Chen A."/>
            <person name="Palaniappan K."/>
            <person name="Land M."/>
            <person name="Hauser L."/>
            <person name="Chang Y.J."/>
            <person name="Jeffries C.D."/>
            <person name="Rohde M."/>
            <person name="Goker M."/>
            <person name="Woyke T."/>
            <person name="Bristow J."/>
            <person name="Eisen J.A."/>
            <person name="Markowitz V."/>
            <person name="Hugenholtz P."/>
            <person name="Kyrpides N.C."/>
            <person name="Klenk H.P."/>
            <person name="Lapidus A."/>
        </authorList>
    </citation>
    <scope>NUCLEOTIDE SEQUENCE [LARGE SCALE GENOMIC DNA]</scope>
    <source>
        <strain evidence="4">ATCC 700542 / DSM 9946 / VI-R2</strain>
    </source>
</reference>
<gene>
    <name evidence="3" type="ordered locus">Mesil_1285</name>
</gene>
<dbReference type="InterPro" id="IPR036779">
    <property type="entry name" value="LysM_dom_sf"/>
</dbReference>
<dbReference type="EMBL" id="CP002042">
    <property type="protein sequence ID" value="ADH63180.1"/>
    <property type="molecule type" value="Genomic_DNA"/>
</dbReference>
<dbReference type="OrthoDB" id="53198at2"/>
<evidence type="ECO:0000313" key="4">
    <source>
        <dbReference type="Proteomes" id="UP000001916"/>
    </source>
</evidence>
<dbReference type="AlphaFoldDB" id="D7BED7"/>
<keyword evidence="1" id="KW-0812">Transmembrane</keyword>
<accession>D7BED7</accession>
<evidence type="ECO:0000259" key="2">
    <source>
        <dbReference type="PROSITE" id="PS51782"/>
    </source>
</evidence>
<dbReference type="Gene3D" id="3.10.350.10">
    <property type="entry name" value="LysM domain"/>
    <property type="match status" value="1"/>
</dbReference>
<dbReference type="Pfam" id="PF01476">
    <property type="entry name" value="LysM"/>
    <property type="match status" value="1"/>
</dbReference>